<evidence type="ECO:0000313" key="1">
    <source>
        <dbReference type="EMBL" id="MFL9001854.1"/>
    </source>
</evidence>
<keyword evidence="2" id="KW-1185">Reference proteome</keyword>
<dbReference type="EMBL" id="JBJNUY010000012">
    <property type="protein sequence ID" value="MFL9001854.1"/>
    <property type="molecule type" value="Genomic_DNA"/>
</dbReference>
<gene>
    <name evidence="1" type="ORF">ACJ8NA_24825</name>
</gene>
<protein>
    <submittedName>
        <fullName evidence="1">Uncharacterized protein</fullName>
    </submittedName>
</protein>
<dbReference type="Proteomes" id="UP001628646">
    <property type="component" value="Unassembled WGS sequence"/>
</dbReference>
<sequence>MSKPKEFIAVDWRSGKDRFYFFFKDSNTYTRFDIGDNKVPDDYPTEVKPSNWDSFHSNAKNLRFGFTTTNLLSESQWSIDEDFLWLFYYEGHTPMVCKYDQDDDKVIRNYRVADSEWRKILPYFDRIVAGTWWRTFAPGNSGKFRFLMNDGNSLLLDWNLPQRPPHFNEGIHELKLEPITDATWPGLEPYKHRIMTAVQNDRTLADSHLYIFLTDNEYITYNIQENKVEYGPYEVNDVTWPGLLRD</sequence>
<reference evidence="1 2" key="1">
    <citation type="submission" date="2024-12" db="EMBL/GenBank/DDBJ databases">
        <title>Pseudomonas species isolated from Lotus nodules promote plant growth.</title>
        <authorList>
            <person name="Yu Y.-H."/>
            <person name="Kurtenbach J."/>
            <person name="Crosbie D."/>
            <person name="Brachmann A."/>
            <person name="Marin M."/>
        </authorList>
    </citation>
    <scope>NUCLEOTIDE SEQUENCE [LARGE SCALE GENOMIC DNA]</scope>
    <source>
        <strain evidence="1 2">PLb11B</strain>
    </source>
</reference>
<accession>A0ABW8W997</accession>
<comment type="caution">
    <text evidence="1">The sequence shown here is derived from an EMBL/GenBank/DDBJ whole genome shotgun (WGS) entry which is preliminary data.</text>
</comment>
<evidence type="ECO:0000313" key="2">
    <source>
        <dbReference type="Proteomes" id="UP001628646"/>
    </source>
</evidence>
<name>A0ABW8W997_9PSED</name>
<dbReference type="RefSeq" id="WP_407800413.1">
    <property type="nucleotide sequence ID" value="NZ_JBJNUX010000005.1"/>
</dbReference>
<proteinExistence type="predicted"/>
<organism evidence="1 2">
    <name type="scientific">Pseudomonas azerbaijanorientalis</name>
    <dbReference type="NCBI Taxonomy" id="2842350"/>
    <lineage>
        <taxon>Bacteria</taxon>
        <taxon>Pseudomonadati</taxon>
        <taxon>Pseudomonadota</taxon>
        <taxon>Gammaproteobacteria</taxon>
        <taxon>Pseudomonadales</taxon>
        <taxon>Pseudomonadaceae</taxon>
        <taxon>Pseudomonas</taxon>
    </lineage>
</organism>